<reference evidence="1" key="2">
    <citation type="journal article" date="2015" name="Data Brief">
        <title>Shoot transcriptome of the giant reed, Arundo donax.</title>
        <authorList>
            <person name="Barrero R.A."/>
            <person name="Guerrero F.D."/>
            <person name="Moolhuijzen P."/>
            <person name="Goolsby J.A."/>
            <person name="Tidwell J."/>
            <person name="Bellgard S.E."/>
            <person name="Bellgard M.I."/>
        </authorList>
    </citation>
    <scope>NUCLEOTIDE SEQUENCE</scope>
    <source>
        <tissue evidence="1">Shoot tissue taken approximately 20 cm above the soil surface</tissue>
    </source>
</reference>
<dbReference type="AlphaFoldDB" id="A0A0A9ELW7"/>
<protein>
    <submittedName>
        <fullName evidence="1">Uncharacterized protein</fullName>
    </submittedName>
</protein>
<reference evidence="1" key="1">
    <citation type="submission" date="2014-09" db="EMBL/GenBank/DDBJ databases">
        <authorList>
            <person name="Magalhaes I.L.F."/>
            <person name="Oliveira U."/>
            <person name="Santos F.R."/>
            <person name="Vidigal T.H.D.A."/>
            <person name="Brescovit A.D."/>
            <person name="Santos A.J."/>
        </authorList>
    </citation>
    <scope>NUCLEOTIDE SEQUENCE</scope>
    <source>
        <tissue evidence="1">Shoot tissue taken approximately 20 cm above the soil surface</tissue>
    </source>
</reference>
<evidence type="ECO:0000313" key="1">
    <source>
        <dbReference type="EMBL" id="JAD97032.1"/>
    </source>
</evidence>
<dbReference type="EMBL" id="GBRH01200863">
    <property type="protein sequence ID" value="JAD97032.1"/>
    <property type="molecule type" value="Transcribed_RNA"/>
</dbReference>
<proteinExistence type="predicted"/>
<accession>A0A0A9ELW7</accession>
<sequence length="66" mass="7658">MTRISGNFGILRCELFLFPCSLIVETRFSIREYLFLSLCTGSAHKQLFHLFWLLFPSSSNKDKLPS</sequence>
<organism evidence="1">
    <name type="scientific">Arundo donax</name>
    <name type="common">Giant reed</name>
    <name type="synonym">Donax arundinaceus</name>
    <dbReference type="NCBI Taxonomy" id="35708"/>
    <lineage>
        <taxon>Eukaryota</taxon>
        <taxon>Viridiplantae</taxon>
        <taxon>Streptophyta</taxon>
        <taxon>Embryophyta</taxon>
        <taxon>Tracheophyta</taxon>
        <taxon>Spermatophyta</taxon>
        <taxon>Magnoliopsida</taxon>
        <taxon>Liliopsida</taxon>
        <taxon>Poales</taxon>
        <taxon>Poaceae</taxon>
        <taxon>PACMAD clade</taxon>
        <taxon>Arundinoideae</taxon>
        <taxon>Arundineae</taxon>
        <taxon>Arundo</taxon>
    </lineage>
</organism>
<name>A0A0A9ELW7_ARUDO</name>